<gene>
    <name evidence="1" type="ORF">DPMN_077774</name>
</gene>
<reference evidence="1" key="2">
    <citation type="submission" date="2020-11" db="EMBL/GenBank/DDBJ databases">
        <authorList>
            <person name="McCartney M.A."/>
            <person name="Auch B."/>
            <person name="Kono T."/>
            <person name="Mallez S."/>
            <person name="Becker A."/>
            <person name="Gohl D.M."/>
            <person name="Silverstein K.A.T."/>
            <person name="Koren S."/>
            <person name="Bechman K.B."/>
            <person name="Herman A."/>
            <person name="Abrahante J.E."/>
            <person name="Garbe J."/>
        </authorList>
    </citation>
    <scope>NUCLEOTIDE SEQUENCE</scope>
    <source>
        <strain evidence="1">Duluth1</strain>
        <tissue evidence="1">Whole animal</tissue>
    </source>
</reference>
<dbReference type="EMBL" id="JAIWYP010000015">
    <property type="protein sequence ID" value="KAH3702748.1"/>
    <property type="molecule type" value="Genomic_DNA"/>
</dbReference>
<reference evidence="1" key="1">
    <citation type="journal article" date="2019" name="bioRxiv">
        <title>The Genome of the Zebra Mussel, Dreissena polymorpha: A Resource for Invasive Species Research.</title>
        <authorList>
            <person name="McCartney M.A."/>
            <person name="Auch B."/>
            <person name="Kono T."/>
            <person name="Mallez S."/>
            <person name="Zhang Y."/>
            <person name="Obille A."/>
            <person name="Becker A."/>
            <person name="Abrahante J.E."/>
            <person name="Garbe J."/>
            <person name="Badalamenti J.P."/>
            <person name="Herman A."/>
            <person name="Mangelson H."/>
            <person name="Liachko I."/>
            <person name="Sullivan S."/>
            <person name="Sone E.D."/>
            <person name="Koren S."/>
            <person name="Silverstein K.A.T."/>
            <person name="Beckman K.B."/>
            <person name="Gohl D.M."/>
        </authorList>
    </citation>
    <scope>NUCLEOTIDE SEQUENCE</scope>
    <source>
        <strain evidence="1">Duluth1</strain>
        <tissue evidence="1">Whole animal</tissue>
    </source>
</reference>
<evidence type="ECO:0000313" key="1">
    <source>
        <dbReference type="EMBL" id="KAH3702748.1"/>
    </source>
</evidence>
<organism evidence="1 2">
    <name type="scientific">Dreissena polymorpha</name>
    <name type="common">Zebra mussel</name>
    <name type="synonym">Mytilus polymorpha</name>
    <dbReference type="NCBI Taxonomy" id="45954"/>
    <lineage>
        <taxon>Eukaryota</taxon>
        <taxon>Metazoa</taxon>
        <taxon>Spiralia</taxon>
        <taxon>Lophotrochozoa</taxon>
        <taxon>Mollusca</taxon>
        <taxon>Bivalvia</taxon>
        <taxon>Autobranchia</taxon>
        <taxon>Heteroconchia</taxon>
        <taxon>Euheterodonta</taxon>
        <taxon>Imparidentia</taxon>
        <taxon>Neoheterodontei</taxon>
        <taxon>Myida</taxon>
        <taxon>Dreissenoidea</taxon>
        <taxon>Dreissenidae</taxon>
        <taxon>Dreissena</taxon>
    </lineage>
</organism>
<proteinExistence type="predicted"/>
<keyword evidence="2" id="KW-1185">Reference proteome</keyword>
<evidence type="ECO:0000313" key="2">
    <source>
        <dbReference type="Proteomes" id="UP000828390"/>
    </source>
</evidence>
<dbReference type="AlphaFoldDB" id="A0A9D3YR97"/>
<comment type="caution">
    <text evidence="1">The sequence shown here is derived from an EMBL/GenBank/DDBJ whole genome shotgun (WGS) entry which is preliminary data.</text>
</comment>
<name>A0A9D3YR97_DREPO</name>
<dbReference type="Proteomes" id="UP000828390">
    <property type="component" value="Unassembled WGS sequence"/>
</dbReference>
<protein>
    <submittedName>
        <fullName evidence="1">Uncharacterized protein</fullName>
    </submittedName>
</protein>
<sequence length="69" mass="7924">MSRPDNDYNTTTYFASMNDGFEDYNHIVSTTMGGLHGTIDREQGGYDLLHGERQNFHHATIRIMLTPNF</sequence>
<accession>A0A9D3YR97</accession>